<name>A0A9W6YS41_AMBMO</name>
<evidence type="ECO:0000313" key="3">
    <source>
        <dbReference type="Proteomes" id="UP001165063"/>
    </source>
</evidence>
<reference evidence="2" key="1">
    <citation type="submission" date="2023-04" db="EMBL/GenBank/DDBJ databases">
        <title>Ambrosiozyma monospora NBRC 1965.</title>
        <authorList>
            <person name="Ichikawa N."/>
            <person name="Sato H."/>
            <person name="Tonouchi N."/>
        </authorList>
    </citation>
    <scope>NUCLEOTIDE SEQUENCE</scope>
    <source>
        <strain evidence="2">NBRC 1965</strain>
    </source>
</reference>
<feature type="region of interest" description="Disordered" evidence="1">
    <location>
        <begin position="39"/>
        <end position="155"/>
    </location>
</feature>
<accession>A0A9W6YS41</accession>
<keyword evidence="3" id="KW-1185">Reference proteome</keyword>
<feature type="compositionally biased region" description="Basic and acidic residues" evidence="1">
    <location>
        <begin position="103"/>
        <end position="119"/>
    </location>
</feature>
<feature type="compositionally biased region" description="Low complexity" evidence="1">
    <location>
        <begin position="39"/>
        <end position="51"/>
    </location>
</feature>
<gene>
    <name evidence="2" type="ORF">Amon01_000331800</name>
</gene>
<evidence type="ECO:0000256" key="1">
    <source>
        <dbReference type="SAM" id="MobiDB-lite"/>
    </source>
</evidence>
<comment type="caution">
    <text evidence="2">The sequence shown here is derived from an EMBL/GenBank/DDBJ whole genome shotgun (WGS) entry which is preliminary data.</text>
</comment>
<dbReference type="Proteomes" id="UP001165063">
    <property type="component" value="Unassembled WGS sequence"/>
</dbReference>
<dbReference type="AlphaFoldDB" id="A0A9W6YS41"/>
<evidence type="ECO:0000313" key="2">
    <source>
        <dbReference type="EMBL" id="GMG26680.1"/>
    </source>
</evidence>
<organism evidence="2 3">
    <name type="scientific">Ambrosiozyma monospora</name>
    <name type="common">Yeast</name>
    <name type="synonym">Endomycopsis monosporus</name>
    <dbReference type="NCBI Taxonomy" id="43982"/>
    <lineage>
        <taxon>Eukaryota</taxon>
        <taxon>Fungi</taxon>
        <taxon>Dikarya</taxon>
        <taxon>Ascomycota</taxon>
        <taxon>Saccharomycotina</taxon>
        <taxon>Pichiomycetes</taxon>
        <taxon>Pichiales</taxon>
        <taxon>Pichiaceae</taxon>
        <taxon>Ambrosiozyma</taxon>
    </lineage>
</organism>
<dbReference type="EMBL" id="BSXU01001366">
    <property type="protein sequence ID" value="GMG26680.1"/>
    <property type="molecule type" value="Genomic_DNA"/>
</dbReference>
<proteinExistence type="predicted"/>
<protein>
    <submittedName>
        <fullName evidence="2">Unnamed protein product</fullName>
    </submittedName>
</protein>
<sequence>MIFTMMGHLPGLIYALVFIVHFKRNNTGLVERYYRYPGGPNANSSSGSNNGYQPIGDLESQQGPLQQQFGQFASQFTAGQQQPAQVQVGSSSGQHQQQAFSGHGDRLGTEQSGDKHDQQQHQQQGNSDELPPSYDDSVEQGANAPLIGDHKIQRN</sequence>
<feature type="compositionally biased region" description="Low complexity" evidence="1">
    <location>
        <begin position="61"/>
        <end position="102"/>
    </location>
</feature>